<dbReference type="HOGENOM" id="CLU_1023702_0_0_1"/>
<dbReference type="AlphaFoldDB" id="L8WE53"/>
<name>L8WE53_THACA</name>
<keyword evidence="2" id="KW-1185">Reference proteome</keyword>
<evidence type="ECO:0000313" key="2">
    <source>
        <dbReference type="Proteomes" id="UP000011668"/>
    </source>
</evidence>
<accession>L8WE53</accession>
<dbReference type="EMBL" id="AFRT01003382">
    <property type="protein sequence ID" value="ELU36461.1"/>
    <property type="molecule type" value="Genomic_DNA"/>
</dbReference>
<dbReference type="Proteomes" id="UP000011668">
    <property type="component" value="Unassembled WGS sequence"/>
</dbReference>
<protein>
    <submittedName>
        <fullName evidence="1">Uncharacterized protein</fullName>
    </submittedName>
</protein>
<evidence type="ECO:0000313" key="1">
    <source>
        <dbReference type="EMBL" id="ELU36461.1"/>
    </source>
</evidence>
<sequence>MDVRWNRDLRCRRMGIIFFARAMFNVIHNHALPQLILYSISTYPRMICSEPEYLVPIANHELASLSLHPIGLRALPSYRKAVEHVVVATWKGADIGHQAPYVEISLVTRQPFGTLALVSSITHAPHIRYTAPVRQAQVRFPLRSFPAVDPQSRSQYRFLSMNKNTRAWMPYDQHISTAIVPTATPQTEAPKVEVINLRKRSAKVYVRQGRTIRVSIGEKDTGSGRKDIARKSHGLWVPERVLTKDIYDTGIPYFGSLWHTVLFRQLSVAPNS</sequence>
<proteinExistence type="predicted"/>
<gene>
    <name evidence="1" type="ORF">AG1IA_09511</name>
</gene>
<comment type="caution">
    <text evidence="1">The sequence shown here is derived from an EMBL/GenBank/DDBJ whole genome shotgun (WGS) entry which is preliminary data.</text>
</comment>
<reference evidence="1 2" key="1">
    <citation type="journal article" date="2013" name="Nat. Commun.">
        <title>The evolution and pathogenic mechanisms of the rice sheath blight pathogen.</title>
        <authorList>
            <person name="Zheng A."/>
            <person name="Lin R."/>
            <person name="Xu L."/>
            <person name="Qin P."/>
            <person name="Tang C."/>
            <person name="Ai P."/>
            <person name="Zhang D."/>
            <person name="Liu Y."/>
            <person name="Sun Z."/>
            <person name="Feng H."/>
            <person name="Wang Y."/>
            <person name="Chen Y."/>
            <person name="Liang X."/>
            <person name="Fu R."/>
            <person name="Li Q."/>
            <person name="Zhang J."/>
            <person name="Yu X."/>
            <person name="Xie Z."/>
            <person name="Ding L."/>
            <person name="Guan P."/>
            <person name="Tang J."/>
            <person name="Liang Y."/>
            <person name="Wang S."/>
            <person name="Deng Q."/>
            <person name="Li S."/>
            <person name="Zhu J."/>
            <person name="Wang L."/>
            <person name="Liu H."/>
            <person name="Li P."/>
        </authorList>
    </citation>
    <scope>NUCLEOTIDE SEQUENCE [LARGE SCALE GENOMIC DNA]</scope>
    <source>
        <strain evidence="2">AG-1 IA</strain>
    </source>
</reference>
<organism evidence="1 2">
    <name type="scientific">Thanatephorus cucumeris (strain AG1-IA)</name>
    <name type="common">Rice sheath blight fungus</name>
    <name type="synonym">Rhizoctonia solani</name>
    <dbReference type="NCBI Taxonomy" id="983506"/>
    <lineage>
        <taxon>Eukaryota</taxon>
        <taxon>Fungi</taxon>
        <taxon>Dikarya</taxon>
        <taxon>Basidiomycota</taxon>
        <taxon>Agaricomycotina</taxon>
        <taxon>Agaricomycetes</taxon>
        <taxon>Cantharellales</taxon>
        <taxon>Ceratobasidiaceae</taxon>
        <taxon>Rhizoctonia</taxon>
        <taxon>Rhizoctonia solani AG-1</taxon>
    </lineage>
</organism>